<dbReference type="EMBL" id="MN739621">
    <property type="protein sequence ID" value="QHT16354.1"/>
    <property type="molecule type" value="Genomic_DNA"/>
</dbReference>
<dbReference type="AlphaFoldDB" id="A0A6C0DJA1"/>
<proteinExistence type="predicted"/>
<feature type="transmembrane region" description="Helical" evidence="1">
    <location>
        <begin position="64"/>
        <end position="84"/>
    </location>
</feature>
<reference evidence="2" key="1">
    <citation type="journal article" date="2020" name="Nature">
        <title>Giant virus diversity and host interactions through global metagenomics.</title>
        <authorList>
            <person name="Schulz F."/>
            <person name="Roux S."/>
            <person name="Paez-Espino D."/>
            <person name="Jungbluth S."/>
            <person name="Walsh D.A."/>
            <person name="Denef V.J."/>
            <person name="McMahon K.D."/>
            <person name="Konstantinidis K.T."/>
            <person name="Eloe-Fadrosh E.A."/>
            <person name="Kyrpides N.C."/>
            <person name="Woyke T."/>
        </authorList>
    </citation>
    <scope>NUCLEOTIDE SEQUENCE</scope>
    <source>
        <strain evidence="2">GVMAG-M-3300023174-182</strain>
    </source>
</reference>
<keyword evidence="1" id="KW-0812">Transmembrane</keyword>
<sequence length="86" mass="10301">MICYYYKLKNKQDPNNPVYKKNLAINTNIKNQLELSYTFLMSILMIILFNPMNKHFVIDSNMKMLLFIFGFVTLFTMDWSNFIANE</sequence>
<evidence type="ECO:0000256" key="1">
    <source>
        <dbReference type="SAM" id="Phobius"/>
    </source>
</evidence>
<accession>A0A6C0DJA1</accession>
<keyword evidence="1" id="KW-1133">Transmembrane helix</keyword>
<feature type="transmembrane region" description="Helical" evidence="1">
    <location>
        <begin position="35"/>
        <end position="52"/>
    </location>
</feature>
<keyword evidence="1" id="KW-0472">Membrane</keyword>
<evidence type="ECO:0000313" key="2">
    <source>
        <dbReference type="EMBL" id="QHT16354.1"/>
    </source>
</evidence>
<organism evidence="2">
    <name type="scientific">viral metagenome</name>
    <dbReference type="NCBI Taxonomy" id="1070528"/>
    <lineage>
        <taxon>unclassified sequences</taxon>
        <taxon>metagenomes</taxon>
        <taxon>organismal metagenomes</taxon>
    </lineage>
</organism>
<protein>
    <submittedName>
        <fullName evidence="2">Uncharacterized protein</fullName>
    </submittedName>
</protein>
<name>A0A6C0DJA1_9ZZZZ</name>